<dbReference type="PANTHER" id="PTHR46401">
    <property type="entry name" value="GLYCOSYLTRANSFERASE WBBK-RELATED"/>
    <property type="match status" value="1"/>
</dbReference>
<proteinExistence type="predicted"/>
<dbReference type="PANTHER" id="PTHR46401:SF2">
    <property type="entry name" value="GLYCOSYLTRANSFERASE WBBK-RELATED"/>
    <property type="match status" value="1"/>
</dbReference>
<dbReference type="RefSeq" id="WP_167075064.1">
    <property type="nucleotide sequence ID" value="NZ_JAAOZC010000011.1"/>
</dbReference>
<dbReference type="CDD" id="cd03809">
    <property type="entry name" value="GT4_MtfB-like"/>
    <property type="match status" value="1"/>
</dbReference>
<dbReference type="Gene3D" id="3.40.50.2000">
    <property type="entry name" value="Glycogen Phosphorylase B"/>
    <property type="match status" value="1"/>
</dbReference>
<name>A0ABX0TWL3_9SPHN</name>
<dbReference type="Proteomes" id="UP000727456">
    <property type="component" value="Unassembled WGS sequence"/>
</dbReference>
<evidence type="ECO:0000256" key="1">
    <source>
        <dbReference type="ARBA" id="ARBA00022679"/>
    </source>
</evidence>
<reference evidence="2 3" key="1">
    <citation type="submission" date="2020-03" db="EMBL/GenBank/DDBJ databases">
        <title>Genomic Encyclopedia of Type Strains, Phase III (KMG-III): the genomes of soil and plant-associated and newly described type strains.</title>
        <authorList>
            <person name="Whitman W."/>
        </authorList>
    </citation>
    <scope>NUCLEOTIDE SEQUENCE [LARGE SCALE GENOMIC DNA]</scope>
    <source>
        <strain evidence="2 3">CECT 8804</strain>
    </source>
</reference>
<gene>
    <name evidence="2" type="ORF">FHS31_003070</name>
</gene>
<organism evidence="2 3">
    <name type="scientific">Sphingomonas vulcanisoli</name>
    <dbReference type="NCBI Taxonomy" id="1658060"/>
    <lineage>
        <taxon>Bacteria</taxon>
        <taxon>Pseudomonadati</taxon>
        <taxon>Pseudomonadota</taxon>
        <taxon>Alphaproteobacteria</taxon>
        <taxon>Sphingomonadales</taxon>
        <taxon>Sphingomonadaceae</taxon>
        <taxon>Sphingomonas</taxon>
    </lineage>
</organism>
<comment type="caution">
    <text evidence="2">The sequence shown here is derived from an EMBL/GenBank/DDBJ whole genome shotgun (WGS) entry which is preliminary data.</text>
</comment>
<evidence type="ECO:0000313" key="2">
    <source>
        <dbReference type="EMBL" id="NIJ09438.1"/>
    </source>
</evidence>
<dbReference type="SUPFAM" id="SSF53756">
    <property type="entry name" value="UDP-Glycosyltransferase/glycogen phosphorylase"/>
    <property type="match status" value="1"/>
</dbReference>
<evidence type="ECO:0000313" key="3">
    <source>
        <dbReference type="Proteomes" id="UP000727456"/>
    </source>
</evidence>
<protein>
    <submittedName>
        <fullName evidence="2">Glycosyltransferase involved in cell wall biosynthesis</fullName>
    </submittedName>
</protein>
<keyword evidence="3" id="KW-1185">Reference proteome</keyword>
<keyword evidence="1" id="KW-0808">Transferase</keyword>
<sequence>MASTNESEIVLDLSRLLSRVLHATPTGVDRCEMAYARGLLNQSAERLSFAAVHPTGLYGRLEGNAVRRFLDATEERWHNRDVRSKTEARKFAAKNLVALFPRKIARDNSRSRPIYVQASPNNLTRPNLVARILRQEDARFVCLVHDLIPLQFPEYAREGGAEDHEIRVRTIVRHAEGLVCNSHATLGALQPWFDRLNRSPTAVVANLGTHVPSLSAAADRNGRPYFICIGTIEPRKNHLLLLHLWRKMSEMRGPENIPKLIIVGRRGWENEQVVDMLERCVILKGCVEEYGRAGDQELQSLLAGARALLMPSFAEGYGMPVSEAMALNVPVVCSDLPALHEAGSSIPQYLDPLDGAAWLQAIDDLCSERSSLAAIQAQARLSWSPPAWDEHIAILLNLIHRLHP</sequence>
<accession>A0ABX0TWL3</accession>
<dbReference type="EMBL" id="JAAOZC010000011">
    <property type="protein sequence ID" value="NIJ09438.1"/>
    <property type="molecule type" value="Genomic_DNA"/>
</dbReference>
<dbReference type="Pfam" id="PF13692">
    <property type="entry name" value="Glyco_trans_1_4"/>
    <property type="match status" value="1"/>
</dbReference>